<organism evidence="2 3">
    <name type="scientific">Torulaspora globosa</name>
    <dbReference type="NCBI Taxonomy" id="48254"/>
    <lineage>
        <taxon>Eukaryota</taxon>
        <taxon>Fungi</taxon>
        <taxon>Dikarya</taxon>
        <taxon>Ascomycota</taxon>
        <taxon>Saccharomycotina</taxon>
        <taxon>Saccharomycetes</taxon>
        <taxon>Saccharomycetales</taxon>
        <taxon>Saccharomycetaceae</taxon>
        <taxon>Torulaspora</taxon>
    </lineage>
</organism>
<reference evidence="2 3" key="1">
    <citation type="submission" date="2020-06" db="EMBL/GenBank/DDBJ databases">
        <title>The yeast mating-type switching endonuclease HO is a domesticated member of an unorthodox homing genetic element family.</title>
        <authorList>
            <person name="Coughlan A.Y."/>
            <person name="Lombardi L."/>
            <person name="Braun-Galleani S."/>
            <person name="Martos A.R."/>
            <person name="Galeote V."/>
            <person name="Bigey F."/>
            <person name="Dequin S."/>
            <person name="Byrne K.P."/>
            <person name="Wolfe K.H."/>
        </authorList>
    </citation>
    <scope>NUCLEOTIDE SEQUENCE [LARGE SCALE GENOMIC DNA]</scope>
    <source>
        <strain evidence="2 3">CBS764</strain>
    </source>
</reference>
<name>A0A7G3ZET8_9SACH</name>
<keyword evidence="3" id="KW-1185">Reference proteome</keyword>
<dbReference type="KEGG" id="tgb:HG536_0C01920"/>
<evidence type="ECO:0000256" key="1">
    <source>
        <dbReference type="SAM" id="MobiDB-lite"/>
    </source>
</evidence>
<dbReference type="Proteomes" id="UP000515788">
    <property type="component" value="Chromosome 3"/>
</dbReference>
<evidence type="ECO:0000313" key="2">
    <source>
        <dbReference type="EMBL" id="QLL32024.1"/>
    </source>
</evidence>
<feature type="region of interest" description="Disordered" evidence="1">
    <location>
        <begin position="405"/>
        <end position="470"/>
    </location>
</feature>
<dbReference type="AlphaFoldDB" id="A0A7G3ZET8"/>
<feature type="compositionally biased region" description="Acidic residues" evidence="1">
    <location>
        <begin position="410"/>
        <end position="423"/>
    </location>
</feature>
<accession>A0A7G3ZET8</accession>
<dbReference type="OrthoDB" id="3863715at2759"/>
<feature type="compositionally biased region" description="Polar residues" evidence="1">
    <location>
        <begin position="459"/>
        <end position="468"/>
    </location>
</feature>
<evidence type="ECO:0000313" key="3">
    <source>
        <dbReference type="Proteomes" id="UP000515788"/>
    </source>
</evidence>
<dbReference type="Gene3D" id="3.30.420.10">
    <property type="entry name" value="Ribonuclease H-like superfamily/Ribonuclease H"/>
    <property type="match status" value="1"/>
</dbReference>
<protein>
    <submittedName>
        <fullName evidence="2">Uncharacterized protein</fullName>
    </submittedName>
</protein>
<proteinExistence type="predicted"/>
<sequence length="489" mass="56719">MVAERLSRLGRRNILFDDPVHDEEDEMLDDSLEEDAKTQFLFPTVGESYKGYTHSYMNMGLLERGEKDVLKFQESINGQVLQPIYELIRTNTLTPETLVSHSDKWSKENADFKYMSLKRRYYVDTKQVVRDRRKNDRIVCEPVCIFDLLMCAHLMNNHMSYRHLHQHLNEVYSNITREFAQLAVRYCSVCNQDQSLKPIEKYRHKNMFKGLLPLERVHLEIFEPFDGEVIANKYSHVLYCRDYHTRFIWLQPLKNASFKHLVSAISRFLLSMVRLPVYLESSTLDKQDLFDICEALCGKYGLKLGLGVNNSSQFHANGIRRIKKLLNEHKDDCLSDWNNCLKYGPYYLNRAHNTLAVGIPSDLLYSCHLKSSKAFSLKQEKVIDESSAENVVHIKKGLIYLESKDAQHTDEDESDVEEEDFSDCEQSVVPSDLAAWGHRRENSPTTVQDEPMGDLHPSSEISEPSTSFYDELISPSKKRLRLAPKVETA</sequence>
<dbReference type="GeneID" id="59325161"/>
<dbReference type="EMBL" id="CP059248">
    <property type="protein sequence ID" value="QLL32024.1"/>
    <property type="molecule type" value="Genomic_DNA"/>
</dbReference>
<dbReference type="RefSeq" id="XP_037138699.1">
    <property type="nucleotide sequence ID" value="XM_037282804.1"/>
</dbReference>
<dbReference type="InterPro" id="IPR036397">
    <property type="entry name" value="RNaseH_sf"/>
</dbReference>
<dbReference type="GO" id="GO:0003676">
    <property type="term" value="F:nucleic acid binding"/>
    <property type="evidence" value="ECO:0007669"/>
    <property type="project" value="InterPro"/>
</dbReference>
<gene>
    <name evidence="2" type="ORF">HG536_0C01920</name>
</gene>